<keyword evidence="6" id="KW-0813">Transport</keyword>
<protein>
    <submittedName>
        <fullName evidence="16">Glutamate/aspartate ABC superfamily ATP binding cassette transporter, ABC protein</fullName>
        <ecNumber evidence="16">3.6.3.-</ecNumber>
    </submittedName>
</protein>
<evidence type="ECO:0000256" key="3">
    <source>
        <dbReference type="ARBA" id="ARBA00004429"/>
    </source>
</evidence>
<dbReference type="eggNOG" id="COG1126">
    <property type="taxonomic scope" value="Bacteria"/>
</dbReference>
<comment type="similarity">
    <text evidence="5">Belongs to the binding-protein-dependent transport system permease family. HisMQ subfamily.</text>
</comment>
<evidence type="ECO:0000256" key="9">
    <source>
        <dbReference type="ARBA" id="ARBA00022729"/>
    </source>
</evidence>
<dbReference type="EC" id="3.6.3.-" evidence="16"/>
<evidence type="ECO:0000313" key="16">
    <source>
        <dbReference type="EMBL" id="EGK10091.1"/>
    </source>
</evidence>
<organism evidence="16 17">
    <name type="scientific">Kingella kingae ATCC 23330</name>
    <dbReference type="NCBI Taxonomy" id="887327"/>
    <lineage>
        <taxon>Bacteria</taxon>
        <taxon>Pseudomonadati</taxon>
        <taxon>Pseudomonadota</taxon>
        <taxon>Betaproteobacteria</taxon>
        <taxon>Neisseriales</taxon>
        <taxon>Neisseriaceae</taxon>
        <taxon>Kingella</taxon>
    </lineage>
</organism>
<dbReference type="InterPro" id="IPR003439">
    <property type="entry name" value="ABC_transporter-like_ATP-bd"/>
</dbReference>
<feature type="transmembrane region" description="Helical" evidence="14">
    <location>
        <begin position="121"/>
        <end position="142"/>
    </location>
</feature>
<dbReference type="GO" id="GO:0043190">
    <property type="term" value="C:ATP-binding cassette (ABC) transporter complex"/>
    <property type="evidence" value="ECO:0007669"/>
    <property type="project" value="InterPro"/>
</dbReference>
<dbReference type="GO" id="GO:0016887">
    <property type="term" value="F:ATP hydrolysis activity"/>
    <property type="evidence" value="ECO:0007669"/>
    <property type="project" value="InterPro"/>
</dbReference>
<evidence type="ECO:0000313" key="17">
    <source>
        <dbReference type="Proteomes" id="UP000004207"/>
    </source>
</evidence>
<keyword evidence="8 14" id="KW-0812">Transmembrane</keyword>
<evidence type="ECO:0000256" key="4">
    <source>
        <dbReference type="ARBA" id="ARBA00005417"/>
    </source>
</evidence>
<evidence type="ECO:0000256" key="5">
    <source>
        <dbReference type="ARBA" id="ARBA00010072"/>
    </source>
</evidence>
<evidence type="ECO:0000256" key="1">
    <source>
        <dbReference type="ARBA" id="ARBA00004202"/>
    </source>
</evidence>
<sequence>GIKRQKQVAFFYNFFVVGTRLLIDKASGIKDYPDLKGKTVVTTAGTTSERMLKEYNEKEKMDMNIISAKDHGEAFLMLQNGRVQAFMMDDVLLAGARAKSAILGVMRTLPNKMANHITSTYVTLFRNVPLLVQLFIWYYVVPNAFPEAYILVVGAVYFVISALSMTPIAMLFDEPTSALAPEMINKVLDVMVELTREGMTMMCVTHEMGFAKKVANRLIFMDKGRIIEDCSKDEFFGSPRSERAQLFLSKILNH</sequence>
<evidence type="ECO:0000256" key="7">
    <source>
        <dbReference type="ARBA" id="ARBA00022475"/>
    </source>
</evidence>
<comment type="subcellular location">
    <subcellularLocation>
        <location evidence="3">Cell inner membrane</location>
        <topology evidence="3">Multi-pass membrane protein</topology>
    </subcellularLocation>
    <subcellularLocation>
        <location evidence="1">Cell membrane</location>
        <topology evidence="1">Peripheral membrane protein</topology>
    </subcellularLocation>
    <subcellularLocation>
        <location evidence="2">Periplasm</location>
    </subcellularLocation>
</comment>
<dbReference type="FunFam" id="3.40.190.10:FF:000052">
    <property type="entry name" value="Amino acid ABC transporter substrate-binding protein"/>
    <property type="match status" value="1"/>
</dbReference>
<dbReference type="EMBL" id="AFHS01000025">
    <property type="protein sequence ID" value="EGK10091.1"/>
    <property type="molecule type" value="Genomic_DNA"/>
</dbReference>
<dbReference type="RefSeq" id="WP_003786245.1">
    <property type="nucleotide sequence ID" value="NZ_GL891960.1"/>
</dbReference>
<dbReference type="SUPFAM" id="SSF52540">
    <property type="entry name" value="P-loop containing nucleoside triphosphate hydrolases"/>
    <property type="match status" value="1"/>
</dbReference>
<dbReference type="STRING" id="504.KKKWG1_1838"/>
<keyword evidence="10" id="KW-0574">Periplasm</keyword>
<dbReference type="CDD" id="cd06261">
    <property type="entry name" value="TM_PBP2"/>
    <property type="match status" value="1"/>
</dbReference>
<proteinExistence type="inferred from homology"/>
<dbReference type="GO" id="GO:0022857">
    <property type="term" value="F:transmembrane transporter activity"/>
    <property type="evidence" value="ECO:0007669"/>
    <property type="project" value="InterPro"/>
</dbReference>
<evidence type="ECO:0000256" key="2">
    <source>
        <dbReference type="ARBA" id="ARBA00004418"/>
    </source>
</evidence>
<keyword evidence="13 14" id="KW-0472">Membrane</keyword>
<feature type="domain" description="ABC transporter" evidence="15">
    <location>
        <begin position="17"/>
        <end position="248"/>
    </location>
</feature>
<dbReference type="GO" id="GO:0005524">
    <property type="term" value="F:ATP binding"/>
    <property type="evidence" value="ECO:0007669"/>
    <property type="project" value="InterPro"/>
</dbReference>
<dbReference type="GO" id="GO:0042597">
    <property type="term" value="C:periplasmic space"/>
    <property type="evidence" value="ECO:0007669"/>
    <property type="project" value="UniProtKB-SubCell"/>
</dbReference>
<keyword evidence="16" id="KW-0378">Hydrolase</keyword>
<evidence type="ECO:0000256" key="13">
    <source>
        <dbReference type="ARBA" id="ARBA00023136"/>
    </source>
</evidence>
<dbReference type="InterPro" id="IPR050086">
    <property type="entry name" value="MetN_ABC_transporter-like"/>
</dbReference>
<evidence type="ECO:0000256" key="14">
    <source>
        <dbReference type="SAM" id="Phobius"/>
    </source>
</evidence>
<accession>F5S6D7</accession>
<comment type="caution">
    <text evidence="16">The sequence shown here is derived from an EMBL/GenBank/DDBJ whole genome shotgun (WGS) entry which is preliminary data.</text>
</comment>
<gene>
    <name evidence="16" type="primary">gltL</name>
    <name evidence="16" type="ORF">HMPREF0476_0770</name>
</gene>
<dbReference type="InterPro" id="IPR010065">
    <property type="entry name" value="AA_ABC_transptr_permease_3TM"/>
</dbReference>
<dbReference type="eggNOG" id="COG0834">
    <property type="taxonomic scope" value="Bacteria"/>
</dbReference>
<keyword evidence="9" id="KW-0732">Signal</keyword>
<dbReference type="Proteomes" id="UP000004207">
    <property type="component" value="Unassembled WGS sequence"/>
</dbReference>
<evidence type="ECO:0000256" key="11">
    <source>
        <dbReference type="ARBA" id="ARBA00022970"/>
    </source>
</evidence>
<dbReference type="PANTHER" id="PTHR43166:SF9">
    <property type="entry name" value="GLUTAMATE_ASPARTATE IMPORT ATP-BINDING PROTEIN GLTL"/>
    <property type="match status" value="1"/>
</dbReference>
<dbReference type="InterPro" id="IPR027417">
    <property type="entry name" value="P-loop_NTPase"/>
</dbReference>
<keyword evidence="17" id="KW-1185">Reference proteome</keyword>
<dbReference type="HOGENOM" id="CLU_1096255_0_0_4"/>
<evidence type="ECO:0000256" key="12">
    <source>
        <dbReference type="ARBA" id="ARBA00022989"/>
    </source>
</evidence>
<dbReference type="AlphaFoldDB" id="F5S6D7"/>
<evidence type="ECO:0000256" key="8">
    <source>
        <dbReference type="ARBA" id="ARBA00022692"/>
    </source>
</evidence>
<feature type="transmembrane region" description="Helical" evidence="14">
    <location>
        <begin position="148"/>
        <end position="172"/>
    </location>
</feature>
<evidence type="ECO:0000256" key="10">
    <source>
        <dbReference type="ARBA" id="ARBA00022764"/>
    </source>
</evidence>
<dbReference type="Gene3D" id="3.40.50.300">
    <property type="entry name" value="P-loop containing nucleotide triphosphate hydrolases"/>
    <property type="match status" value="1"/>
</dbReference>
<feature type="non-terminal residue" evidence="16">
    <location>
        <position position="1"/>
    </location>
</feature>
<dbReference type="GO" id="GO:0006865">
    <property type="term" value="P:amino acid transport"/>
    <property type="evidence" value="ECO:0007669"/>
    <property type="project" value="UniProtKB-KW"/>
</dbReference>
<evidence type="ECO:0000259" key="15">
    <source>
        <dbReference type="PROSITE" id="PS50893"/>
    </source>
</evidence>
<name>F5S6D7_KINKI</name>
<comment type="similarity">
    <text evidence="4">Belongs to the ABC transporter superfamily.</text>
</comment>
<dbReference type="InterPro" id="IPR000515">
    <property type="entry name" value="MetI-like"/>
</dbReference>
<reference evidence="16 17" key="1">
    <citation type="submission" date="2011-04" db="EMBL/GenBank/DDBJ databases">
        <authorList>
            <person name="Muzny D."/>
            <person name="Qin X."/>
            <person name="Deng J."/>
            <person name="Jiang H."/>
            <person name="Liu Y."/>
            <person name="Qu J."/>
            <person name="Song X.-Z."/>
            <person name="Zhang L."/>
            <person name="Thornton R."/>
            <person name="Coyle M."/>
            <person name="Francisco L."/>
            <person name="Jackson L."/>
            <person name="Javaid M."/>
            <person name="Korchina V."/>
            <person name="Kovar C."/>
            <person name="Mata R."/>
            <person name="Mathew T."/>
            <person name="Ngo R."/>
            <person name="Nguyen L."/>
            <person name="Nguyen N."/>
            <person name="Okwuonu G."/>
            <person name="Ongeri F."/>
            <person name="Pham C."/>
            <person name="Simmons D."/>
            <person name="Wilczek-Boney K."/>
            <person name="Hale W."/>
            <person name="Jakkamsetti A."/>
            <person name="Pham P."/>
            <person name="Ruth R."/>
            <person name="San Lucas F."/>
            <person name="Warren J."/>
            <person name="Zhang J."/>
            <person name="Zhao Z."/>
            <person name="Zhou C."/>
            <person name="Zhu D."/>
            <person name="Lee S."/>
            <person name="Bess C."/>
            <person name="Blankenburg K."/>
            <person name="Forbes L."/>
            <person name="Fu Q."/>
            <person name="Gubbala S."/>
            <person name="Hirani K."/>
            <person name="Jayaseelan J.C."/>
            <person name="Lara F."/>
            <person name="Munidasa M."/>
            <person name="Palculict T."/>
            <person name="Patil S."/>
            <person name="Pu L.-L."/>
            <person name="Saada N."/>
            <person name="Tang L."/>
            <person name="Weissenberger G."/>
            <person name="Zhu Y."/>
            <person name="Hemphill L."/>
            <person name="Shang Y."/>
            <person name="Youmans B."/>
            <person name="Ayvaz T."/>
            <person name="Ross M."/>
            <person name="Santibanez J."/>
            <person name="Aqrawi P."/>
            <person name="Gross S."/>
            <person name="Joshi V."/>
            <person name="Fowler G."/>
            <person name="Nazareth L."/>
            <person name="Reid J."/>
            <person name="Worley K."/>
            <person name="Petrosino J."/>
            <person name="Highlander S."/>
            <person name="Gibbs R."/>
        </authorList>
    </citation>
    <scope>NUCLEOTIDE SEQUENCE [LARGE SCALE GENOMIC DNA]</scope>
    <source>
        <strain evidence="16 17">ATCC 23330</strain>
    </source>
</reference>
<keyword evidence="11" id="KW-0029">Amino-acid transport</keyword>
<dbReference type="Gene3D" id="3.40.190.10">
    <property type="entry name" value="Periplasmic binding protein-like II"/>
    <property type="match status" value="2"/>
</dbReference>
<keyword evidence="7" id="KW-1003">Cell membrane</keyword>
<dbReference type="NCBIfam" id="TIGR01726">
    <property type="entry name" value="HEQRo_perm_3TM"/>
    <property type="match status" value="1"/>
</dbReference>
<keyword evidence="12 14" id="KW-1133">Transmembrane helix</keyword>
<evidence type="ECO:0000256" key="6">
    <source>
        <dbReference type="ARBA" id="ARBA00022448"/>
    </source>
</evidence>
<dbReference type="PANTHER" id="PTHR43166">
    <property type="entry name" value="AMINO ACID IMPORT ATP-BINDING PROTEIN"/>
    <property type="match status" value="1"/>
</dbReference>
<dbReference type="PROSITE" id="PS50893">
    <property type="entry name" value="ABC_TRANSPORTER_2"/>
    <property type="match status" value="1"/>
</dbReference>
<dbReference type="SUPFAM" id="SSF53850">
    <property type="entry name" value="Periplasmic binding protein-like II"/>
    <property type="match status" value="1"/>
</dbReference>